<evidence type="ECO:0000256" key="1">
    <source>
        <dbReference type="SAM" id="Phobius"/>
    </source>
</evidence>
<keyword evidence="3" id="KW-1185">Reference proteome</keyword>
<dbReference type="PANTHER" id="PTHR37804">
    <property type="entry name" value="CDAA REGULATORY PROTEIN CDAR"/>
    <property type="match status" value="1"/>
</dbReference>
<dbReference type="Gene3D" id="2.170.120.30">
    <property type="match status" value="1"/>
</dbReference>
<keyword evidence="1" id="KW-0472">Membrane</keyword>
<name>A0A6H1WUU1_9BACT</name>
<reference evidence="2 3" key="1">
    <citation type="submission" date="2019-08" db="EMBL/GenBank/DDBJ databases">
        <title>Complete genome sequence of Thermosulfurimonas marina SU872T, an anaerobic thermophilic chemolithoautotrophic bacterium isolated from a shallow marine hydrothermal vent.</title>
        <authorList>
            <person name="Allioux M."/>
            <person name="Jebbar M."/>
            <person name="Slobodkina G."/>
            <person name="Slobodkin A."/>
            <person name="Moalic Y."/>
            <person name="Frolova A."/>
            <person name="Shao Z."/>
            <person name="Alain K."/>
        </authorList>
    </citation>
    <scope>NUCLEOTIDE SEQUENCE [LARGE SCALE GENOMIC DNA]</scope>
    <source>
        <strain evidence="2 3">SU872</strain>
    </source>
</reference>
<keyword evidence="1" id="KW-1133">Transmembrane helix</keyword>
<dbReference type="Pfam" id="PF07949">
    <property type="entry name" value="YbbR"/>
    <property type="match status" value="1"/>
</dbReference>
<organism evidence="2 3">
    <name type="scientific">Thermosulfurimonas marina</name>
    <dbReference type="NCBI Taxonomy" id="2047767"/>
    <lineage>
        <taxon>Bacteria</taxon>
        <taxon>Pseudomonadati</taxon>
        <taxon>Thermodesulfobacteriota</taxon>
        <taxon>Thermodesulfobacteria</taxon>
        <taxon>Thermodesulfobacteriales</taxon>
        <taxon>Thermodesulfobacteriaceae</taxon>
        <taxon>Thermosulfurimonas</taxon>
    </lineage>
</organism>
<dbReference type="KEGG" id="tmai:FVE67_09040"/>
<dbReference type="AlphaFoldDB" id="A0A6H1WUU1"/>
<dbReference type="InterPro" id="IPR012505">
    <property type="entry name" value="YbbR"/>
</dbReference>
<keyword evidence="1" id="KW-0812">Transmembrane</keyword>
<protein>
    <submittedName>
        <fullName evidence="2">YbbR-like domain-containing protein</fullName>
    </submittedName>
</protein>
<evidence type="ECO:0000313" key="2">
    <source>
        <dbReference type="EMBL" id="QJA06924.1"/>
    </source>
</evidence>
<dbReference type="InterPro" id="IPR053154">
    <property type="entry name" value="c-di-AMP_regulator"/>
</dbReference>
<evidence type="ECO:0000313" key="3">
    <source>
        <dbReference type="Proteomes" id="UP000501253"/>
    </source>
</evidence>
<gene>
    <name evidence="2" type="ORF">FVE67_09040</name>
</gene>
<accession>A0A6H1WUU1</accession>
<feature type="transmembrane region" description="Helical" evidence="1">
    <location>
        <begin position="12"/>
        <end position="30"/>
    </location>
</feature>
<dbReference type="Proteomes" id="UP000501253">
    <property type="component" value="Chromosome"/>
</dbReference>
<dbReference type="RefSeq" id="WP_168720272.1">
    <property type="nucleotide sequence ID" value="NZ_CP042909.1"/>
</dbReference>
<dbReference type="Gene3D" id="2.170.120.40">
    <property type="entry name" value="YbbR-like domain"/>
    <property type="match status" value="1"/>
</dbReference>
<sequence>MRKFFQRHEDFWLKVLAFIFAVFLWFFVVLQEKVERDLFLRVVPRGVPSDLILLRAEPPVVRVRVVGPRSILRGLPENAQPLFLDLSHLGPGRHQLKIPREALSLPPGLQIRDLSPSQIEVVLDQTVERWIRVKADLKGVPPGYVVKRVRVIPPSVKARGARQILRSLENLYTRPIDISGKTNEFQVRVSLVLPEGVVEVKPQEVTVKVELERKEP</sequence>
<dbReference type="EMBL" id="CP042909">
    <property type="protein sequence ID" value="QJA06924.1"/>
    <property type="molecule type" value="Genomic_DNA"/>
</dbReference>
<proteinExistence type="predicted"/>
<dbReference type="PANTHER" id="PTHR37804:SF1">
    <property type="entry name" value="CDAA REGULATORY PROTEIN CDAR"/>
    <property type="match status" value="1"/>
</dbReference>